<name>A0A932M1V1_UNCTE</name>
<dbReference type="EMBL" id="JACPSX010000242">
    <property type="protein sequence ID" value="MBI3015865.1"/>
    <property type="molecule type" value="Genomic_DNA"/>
</dbReference>
<comment type="caution">
    <text evidence="1">The sequence shown here is derived from an EMBL/GenBank/DDBJ whole genome shotgun (WGS) entry which is preliminary data.</text>
</comment>
<sequence>MATKWAETEVKRWLLGQKIAMRKVEPSPVLWSMRKALKRFAQLKKKHPW</sequence>
<dbReference type="AlphaFoldDB" id="A0A932M1V1"/>
<protein>
    <submittedName>
        <fullName evidence="1">Uncharacterized protein</fullName>
    </submittedName>
</protein>
<organism evidence="1 2">
    <name type="scientific">Tectimicrobiota bacterium</name>
    <dbReference type="NCBI Taxonomy" id="2528274"/>
    <lineage>
        <taxon>Bacteria</taxon>
        <taxon>Pseudomonadati</taxon>
        <taxon>Nitrospinota/Tectimicrobiota group</taxon>
        <taxon>Candidatus Tectimicrobiota</taxon>
    </lineage>
</organism>
<gene>
    <name evidence="1" type="ORF">HYY65_12605</name>
</gene>
<proteinExistence type="predicted"/>
<dbReference type="Proteomes" id="UP000741360">
    <property type="component" value="Unassembled WGS sequence"/>
</dbReference>
<accession>A0A932M1V1</accession>
<evidence type="ECO:0000313" key="2">
    <source>
        <dbReference type="Proteomes" id="UP000741360"/>
    </source>
</evidence>
<evidence type="ECO:0000313" key="1">
    <source>
        <dbReference type="EMBL" id="MBI3015865.1"/>
    </source>
</evidence>
<reference evidence="1" key="1">
    <citation type="submission" date="2020-07" db="EMBL/GenBank/DDBJ databases">
        <title>Huge and variable diversity of episymbiotic CPR bacteria and DPANN archaea in groundwater ecosystems.</title>
        <authorList>
            <person name="He C.Y."/>
            <person name="Keren R."/>
            <person name="Whittaker M."/>
            <person name="Farag I.F."/>
            <person name="Doudna J."/>
            <person name="Cate J.H.D."/>
            <person name="Banfield J.F."/>
        </authorList>
    </citation>
    <scope>NUCLEOTIDE SEQUENCE</scope>
    <source>
        <strain evidence="1">NC_groundwater_717_Ag_S-0.2um_59_8</strain>
    </source>
</reference>